<feature type="domain" description="CARDB" evidence="12">
    <location>
        <begin position="777"/>
        <end position="866"/>
    </location>
</feature>
<dbReference type="PROSITE" id="PS51892">
    <property type="entry name" value="SUBTILASE"/>
    <property type="match status" value="1"/>
</dbReference>
<feature type="non-terminal residue" evidence="14">
    <location>
        <position position="971"/>
    </location>
</feature>
<evidence type="ECO:0000256" key="4">
    <source>
        <dbReference type="ARBA" id="ARBA00022729"/>
    </source>
</evidence>
<dbReference type="AlphaFoldDB" id="A0A538U0J9"/>
<dbReference type="InterPro" id="IPR034187">
    <property type="entry name" value="Peptidases_S8_5"/>
</dbReference>
<dbReference type="InterPro" id="IPR036852">
    <property type="entry name" value="Peptidase_S8/S53_dom_sf"/>
</dbReference>
<keyword evidence="2" id="KW-0134">Cell wall</keyword>
<evidence type="ECO:0000259" key="13">
    <source>
        <dbReference type="Pfam" id="PF13860"/>
    </source>
</evidence>
<dbReference type="InterPro" id="IPR025965">
    <property type="entry name" value="FlgD/Vpr_Ig-like"/>
</dbReference>
<keyword evidence="3 8" id="KW-0645">Protease</keyword>
<dbReference type="GO" id="GO:0004252">
    <property type="term" value="F:serine-type endopeptidase activity"/>
    <property type="evidence" value="ECO:0007669"/>
    <property type="project" value="UniProtKB-UniRule"/>
</dbReference>
<dbReference type="Pfam" id="PF02225">
    <property type="entry name" value="PA"/>
    <property type="match status" value="1"/>
</dbReference>
<evidence type="ECO:0000256" key="7">
    <source>
        <dbReference type="PIRSR" id="PIRSR615500-1"/>
    </source>
</evidence>
<dbReference type="Gene3D" id="3.40.50.200">
    <property type="entry name" value="Peptidase S8/S53 domain"/>
    <property type="match status" value="1"/>
</dbReference>
<gene>
    <name evidence="14" type="ORF">E6K81_14975</name>
</gene>
<dbReference type="PANTHER" id="PTHR43806">
    <property type="entry name" value="PEPTIDASE S8"/>
    <property type="match status" value="1"/>
</dbReference>
<dbReference type="InterPro" id="IPR003137">
    <property type="entry name" value="PA_domain"/>
</dbReference>
<comment type="caution">
    <text evidence="14">The sequence shown here is derived from an EMBL/GenBank/DDBJ whole genome shotgun (WGS) entry which is preliminary data.</text>
</comment>
<keyword evidence="2" id="KW-0964">Secreted</keyword>
<dbReference type="InterPro" id="IPR023828">
    <property type="entry name" value="Peptidase_S8_Ser-AS"/>
</dbReference>
<dbReference type="InterPro" id="IPR050131">
    <property type="entry name" value="Peptidase_S8_subtilisin-like"/>
</dbReference>
<sequence length="971" mass="101747">MAFHGLWNGMSVAVHPDDVAKLRDLPGVAEIYPARVVESPEPPQTFDPELLTALAMTGADIAHSELGLTGAGVKVGIIDTGADYDHPDLGGDGVPRRNSSVFPTARVVAGYDFVGDRYTGVNTPAPDPYPDDCYGHGTHVAGIVAAKGAVTGVAPGCVLGVYRVFGCKGNTTSDLLIAAMERALDDGMQVVNLSVGNAFKWPSEPTAKACDRLVKRGVVVCAAMGNSGGLGLYAASTPGVARDAIGVAAFDNTHFNTPAFLVTSDTRVFTYILAGGSLPAPLSGTYPLARTGSRDSLADACLPLPPGTLSGKVALIRRGTCSSYSKALAAQDAGAVAVVLYNNELGDFVPEVKGIVRLTIPVVAITMARGELLDGRLEAGPVDLTWTLASTPNALTGGFVSSFSSYGPSPDLSLKPDLGAPGGFITSTYPLELGGYTSYSGTSMATPHVAGAAALLMQAHPGLSPHQVRTRLMNSARPRAHRGDPAGFEVVHLQGAGMLDIAAAALATAQVEPEKLELGESESGPAERTLTITNHGAAEVTFTLSHQPALATGPDTFSPTTMEGGASVSFATTTVRVPAGHQAEVRATITVDPAVPEGSLYGGYIVLTPDDGRRELRVPYAGYVGDYQAAPVLTSTILGTPALTRQMGSAFLRQPHGATFDMTGLDVPDIVLHLDRPSSELKIEIFAAPAGHPWHQMFLARDYPRNVGDQGESVFPWLGTTTWGRHRFTEPDGQYVAKVSVLKPLGNPGNPEHWETWTSPVITLVRPVLAAVSPPTLSQSPVHSGDEVLVSATVGNAGINPASDVKVVFYDDGVAFDSATVAVQPSQSQEAQVAWAVGKPGIHAIKVVVDPDGRFLELDRTDNVAETRVTVESDVLAPPPRPATELRLAPALPNPSGGGVEFQFELPAEGPVAFDIYDMLGRRLRSWRWSALPAGPRSLTWDGRADDGRDAPAGVLLFRLQAAGRTLTRKV</sequence>
<dbReference type="PROSITE" id="PS00137">
    <property type="entry name" value="SUBTILASE_HIS"/>
    <property type="match status" value="1"/>
</dbReference>
<evidence type="ECO:0000259" key="9">
    <source>
        <dbReference type="Pfam" id="PF00082"/>
    </source>
</evidence>
<dbReference type="PRINTS" id="PR00723">
    <property type="entry name" value="SUBTILISIN"/>
</dbReference>
<evidence type="ECO:0000256" key="1">
    <source>
        <dbReference type="ARBA" id="ARBA00011073"/>
    </source>
</evidence>
<evidence type="ECO:0000313" key="14">
    <source>
        <dbReference type="EMBL" id="TMQ69445.1"/>
    </source>
</evidence>
<dbReference type="PANTHER" id="PTHR43806:SF66">
    <property type="entry name" value="SERIN ENDOPEPTIDASE"/>
    <property type="match status" value="1"/>
</dbReference>
<dbReference type="InterPro" id="IPR022398">
    <property type="entry name" value="Peptidase_S8_His-AS"/>
</dbReference>
<dbReference type="Pfam" id="PF06280">
    <property type="entry name" value="fn3_5"/>
    <property type="match status" value="1"/>
</dbReference>
<feature type="domain" description="FlgD/Vpr Ig-like" evidence="13">
    <location>
        <begin position="898"/>
        <end position="963"/>
    </location>
</feature>
<feature type="active site" description="Charge relay system" evidence="7 8">
    <location>
        <position position="136"/>
    </location>
</feature>
<proteinExistence type="inferred from homology"/>
<dbReference type="InterPro" id="IPR010435">
    <property type="entry name" value="C5a/SBT2-like_Fn3"/>
</dbReference>
<dbReference type="Gene3D" id="2.60.40.4070">
    <property type="match status" value="1"/>
</dbReference>
<dbReference type="InterPro" id="IPR013783">
    <property type="entry name" value="Ig-like_fold"/>
</dbReference>
<accession>A0A538U0J9</accession>
<dbReference type="Pfam" id="PF13860">
    <property type="entry name" value="FlgD_ig"/>
    <property type="match status" value="1"/>
</dbReference>
<evidence type="ECO:0000259" key="10">
    <source>
        <dbReference type="Pfam" id="PF02225"/>
    </source>
</evidence>
<evidence type="ECO:0000256" key="5">
    <source>
        <dbReference type="ARBA" id="ARBA00022801"/>
    </source>
</evidence>
<evidence type="ECO:0000256" key="3">
    <source>
        <dbReference type="ARBA" id="ARBA00022670"/>
    </source>
</evidence>
<dbReference type="Proteomes" id="UP000319771">
    <property type="component" value="Unassembled WGS sequence"/>
</dbReference>
<feature type="domain" description="C5a peptidase/Subtilisin-like protease SBT2-like Fn3-like" evidence="11">
    <location>
        <begin position="518"/>
        <end position="620"/>
    </location>
</feature>
<dbReference type="SUPFAM" id="SSF52025">
    <property type="entry name" value="PA domain"/>
    <property type="match status" value="1"/>
</dbReference>
<dbReference type="GO" id="GO:0016020">
    <property type="term" value="C:membrane"/>
    <property type="evidence" value="ECO:0007669"/>
    <property type="project" value="InterPro"/>
</dbReference>
<evidence type="ECO:0000256" key="2">
    <source>
        <dbReference type="ARBA" id="ARBA00022512"/>
    </source>
</evidence>
<dbReference type="CDD" id="cd07489">
    <property type="entry name" value="Peptidases_S8_5"/>
    <property type="match status" value="1"/>
</dbReference>
<dbReference type="EMBL" id="VBPB01000309">
    <property type="protein sequence ID" value="TMQ69445.1"/>
    <property type="molecule type" value="Genomic_DNA"/>
</dbReference>
<dbReference type="Gene3D" id="2.60.40.10">
    <property type="entry name" value="Immunoglobulins"/>
    <property type="match status" value="1"/>
</dbReference>
<dbReference type="GO" id="GO:0006508">
    <property type="term" value="P:proteolysis"/>
    <property type="evidence" value="ECO:0007669"/>
    <property type="project" value="UniProtKB-KW"/>
</dbReference>
<dbReference type="GO" id="GO:0005615">
    <property type="term" value="C:extracellular space"/>
    <property type="evidence" value="ECO:0007669"/>
    <property type="project" value="TreeGrafter"/>
</dbReference>
<evidence type="ECO:0000313" key="15">
    <source>
        <dbReference type="Proteomes" id="UP000319771"/>
    </source>
</evidence>
<keyword evidence="5 8" id="KW-0378">Hydrolase</keyword>
<feature type="domain" description="PA" evidence="10">
    <location>
        <begin position="300"/>
        <end position="373"/>
    </location>
</feature>
<dbReference type="Pfam" id="PF07705">
    <property type="entry name" value="CARDB"/>
    <property type="match status" value="1"/>
</dbReference>
<name>A0A538U0J9_UNCEI</name>
<dbReference type="Gene3D" id="3.50.30.30">
    <property type="match status" value="1"/>
</dbReference>
<dbReference type="Gene3D" id="2.60.40.1710">
    <property type="entry name" value="Subtilisin-like superfamily"/>
    <property type="match status" value="1"/>
</dbReference>
<feature type="domain" description="Peptidase S8/S53" evidence="9">
    <location>
        <begin position="70"/>
        <end position="497"/>
    </location>
</feature>
<evidence type="ECO:0008006" key="16">
    <source>
        <dbReference type="Google" id="ProtNLM"/>
    </source>
</evidence>
<evidence type="ECO:0000256" key="8">
    <source>
        <dbReference type="PROSITE-ProRule" id="PRU01240"/>
    </source>
</evidence>
<comment type="similarity">
    <text evidence="1 8">Belongs to the peptidase S8 family.</text>
</comment>
<dbReference type="InterPro" id="IPR000209">
    <property type="entry name" value="Peptidase_S8/S53_dom"/>
</dbReference>
<dbReference type="InterPro" id="IPR046450">
    <property type="entry name" value="PA_dom_sf"/>
</dbReference>
<protein>
    <recommendedName>
        <fullName evidence="16">Peptidase S8</fullName>
    </recommendedName>
</protein>
<dbReference type="InterPro" id="IPR011635">
    <property type="entry name" value="CARDB"/>
</dbReference>
<feature type="active site" description="Charge relay system" evidence="7 8">
    <location>
        <position position="79"/>
    </location>
</feature>
<evidence type="ECO:0000256" key="6">
    <source>
        <dbReference type="ARBA" id="ARBA00022825"/>
    </source>
</evidence>
<evidence type="ECO:0000259" key="11">
    <source>
        <dbReference type="Pfam" id="PF06280"/>
    </source>
</evidence>
<evidence type="ECO:0000259" key="12">
    <source>
        <dbReference type="Pfam" id="PF07705"/>
    </source>
</evidence>
<organism evidence="14 15">
    <name type="scientific">Eiseniibacteriota bacterium</name>
    <dbReference type="NCBI Taxonomy" id="2212470"/>
    <lineage>
        <taxon>Bacteria</taxon>
        <taxon>Candidatus Eiseniibacteriota</taxon>
    </lineage>
</organism>
<dbReference type="PROSITE" id="PS00138">
    <property type="entry name" value="SUBTILASE_SER"/>
    <property type="match status" value="1"/>
</dbReference>
<dbReference type="InterPro" id="IPR015500">
    <property type="entry name" value="Peptidase_S8_subtilisin-rel"/>
</dbReference>
<reference evidence="14 15" key="1">
    <citation type="journal article" date="2019" name="Nat. Microbiol.">
        <title>Mediterranean grassland soil C-N compound turnover is dependent on rainfall and depth, and is mediated by genomically divergent microorganisms.</title>
        <authorList>
            <person name="Diamond S."/>
            <person name="Andeer P.F."/>
            <person name="Li Z."/>
            <person name="Crits-Christoph A."/>
            <person name="Burstein D."/>
            <person name="Anantharaman K."/>
            <person name="Lane K.R."/>
            <person name="Thomas B.C."/>
            <person name="Pan C."/>
            <person name="Northen T.R."/>
            <person name="Banfield J.F."/>
        </authorList>
    </citation>
    <scope>NUCLEOTIDE SEQUENCE [LARGE SCALE GENOMIC DNA]</scope>
    <source>
        <strain evidence="14">WS_11</strain>
    </source>
</reference>
<dbReference type="Pfam" id="PF00082">
    <property type="entry name" value="Peptidase_S8"/>
    <property type="match status" value="1"/>
</dbReference>
<dbReference type="SUPFAM" id="SSF52743">
    <property type="entry name" value="Subtilisin-like"/>
    <property type="match status" value="1"/>
</dbReference>
<keyword evidence="4" id="KW-0732">Signal</keyword>
<feature type="active site" description="Charge relay system" evidence="7 8">
    <location>
        <position position="443"/>
    </location>
</feature>
<keyword evidence="6 8" id="KW-0720">Serine protease</keyword>